<proteinExistence type="inferred from homology"/>
<reference evidence="9" key="1">
    <citation type="journal article" date="2021" name="Mol. Ecol. Resour.">
        <title>Phylogenomic analyses of the genus Drosophila reveals genomic signals of climate adaptation.</title>
        <authorList>
            <person name="Li F."/>
            <person name="Rane R.V."/>
            <person name="Luria V."/>
            <person name="Xiong Z."/>
            <person name="Chen J."/>
            <person name="Li Z."/>
            <person name="Catullo R.A."/>
            <person name="Griffin P.C."/>
            <person name="Schiffer M."/>
            <person name="Pearce S."/>
            <person name="Lee S.F."/>
            <person name="McElroy K."/>
            <person name="Stocker A."/>
            <person name="Shirriffs J."/>
            <person name="Cockerell F."/>
            <person name="Coppin C."/>
            <person name="Sgro C.M."/>
            <person name="Karger A."/>
            <person name="Cain J.W."/>
            <person name="Weber J.A."/>
            <person name="Santpere G."/>
            <person name="Kirschner M.W."/>
            <person name="Hoffmann A.A."/>
            <person name="Oakeshott J.G."/>
            <person name="Zhang G."/>
        </authorList>
    </citation>
    <scope>NUCLEOTIDE SEQUENCE</scope>
    <source>
        <strain evidence="9">BGI-SZ-2011g</strain>
    </source>
</reference>
<protein>
    <recommendedName>
        <fullName evidence="7">MICOS complex subunit</fullName>
    </recommendedName>
</protein>
<keyword evidence="7" id="KW-0999">Mitochondrion inner membrane</keyword>
<comment type="function">
    <text evidence="7">Component of the MICOS complex, a large protein complex of the mitochondrial inner membrane that plays crucial roles in the maintenance of crista junctions, inner membrane architecture, and formation of contact sites to the outer membrane.</text>
</comment>
<gene>
    <name evidence="9" type="ORF">KR093_008320</name>
</gene>
<dbReference type="EMBL" id="JAJJHW010003409">
    <property type="protein sequence ID" value="KAH8359688.1"/>
    <property type="molecule type" value="Genomic_DNA"/>
</dbReference>
<evidence type="ECO:0000256" key="7">
    <source>
        <dbReference type="RuleBase" id="RU363021"/>
    </source>
</evidence>
<evidence type="ECO:0000256" key="4">
    <source>
        <dbReference type="ARBA" id="ARBA00022989"/>
    </source>
</evidence>
<dbReference type="AlphaFoldDB" id="A0AAD4JU61"/>
<dbReference type="InterPro" id="IPR033182">
    <property type="entry name" value="MIC26/MIC27_animal"/>
</dbReference>
<evidence type="ECO:0000313" key="10">
    <source>
        <dbReference type="Proteomes" id="UP001200034"/>
    </source>
</evidence>
<keyword evidence="10" id="KW-1185">Reference proteome</keyword>
<feature type="region of interest" description="Disordered" evidence="8">
    <location>
        <begin position="14"/>
        <end position="56"/>
    </location>
</feature>
<evidence type="ECO:0000256" key="2">
    <source>
        <dbReference type="ARBA" id="ARBA00010904"/>
    </source>
</evidence>
<keyword evidence="6" id="KW-0472">Membrane</keyword>
<dbReference type="PANTHER" id="PTHR14564">
    <property type="entry name" value="MICOS COMPLEX SUBUNIT MIC26 / MIC27 FAMILY MEMBER"/>
    <property type="match status" value="1"/>
</dbReference>
<evidence type="ECO:0000256" key="8">
    <source>
        <dbReference type="SAM" id="MobiDB-lite"/>
    </source>
</evidence>
<evidence type="ECO:0000256" key="5">
    <source>
        <dbReference type="ARBA" id="ARBA00023128"/>
    </source>
</evidence>
<comment type="similarity">
    <text evidence="2">Belongs to the apolipoprotein O/MICOS complex subunit Mic27 family.</text>
</comment>
<comment type="subunit">
    <text evidence="7">Component of the mitochondrial contact site and cristae organizing system (MICOS) complex.</text>
</comment>
<sequence length="227" mass="24963">MLRKSSMIAAAVAVGSAKSEKPQNTTTTDPMICKPSDLPVYGTLRPPHTKSHPDRAPAENALYANLETGVRTMRLELKNGYNMVAERTSVVSDYYKTAKEHTHRSIDFLNEPQNSMHRSGAIVMGGLAGFIFAARGGIFKKIIYTTIGAGTVASLCYPRQAEANARIVLFEGRKIFAVAYNFIKGVKPGEEVPIEPIKNFPTSLQDLKYLALDLVDEAKESLFPKKK</sequence>
<dbReference type="InterPro" id="IPR019166">
    <property type="entry name" value="MIC26/MIC27"/>
</dbReference>
<evidence type="ECO:0000313" key="9">
    <source>
        <dbReference type="EMBL" id="KAH8359688.1"/>
    </source>
</evidence>
<evidence type="ECO:0000256" key="6">
    <source>
        <dbReference type="ARBA" id="ARBA00023136"/>
    </source>
</evidence>
<dbReference type="GO" id="GO:0042407">
    <property type="term" value="P:cristae formation"/>
    <property type="evidence" value="ECO:0007669"/>
    <property type="project" value="InterPro"/>
</dbReference>
<keyword evidence="5 7" id="KW-0496">Mitochondrion</keyword>
<evidence type="ECO:0000256" key="1">
    <source>
        <dbReference type="ARBA" id="ARBA00004325"/>
    </source>
</evidence>
<keyword evidence="3" id="KW-0812">Transmembrane</keyword>
<comment type="caution">
    <text evidence="9">The sequence shown here is derived from an EMBL/GenBank/DDBJ whole genome shotgun (WGS) entry which is preliminary data.</text>
</comment>
<name>A0AAD4JU61_9MUSC</name>
<organism evidence="9 10">
    <name type="scientific">Drosophila rubida</name>
    <dbReference type="NCBI Taxonomy" id="30044"/>
    <lineage>
        <taxon>Eukaryota</taxon>
        <taxon>Metazoa</taxon>
        <taxon>Ecdysozoa</taxon>
        <taxon>Arthropoda</taxon>
        <taxon>Hexapoda</taxon>
        <taxon>Insecta</taxon>
        <taxon>Pterygota</taxon>
        <taxon>Neoptera</taxon>
        <taxon>Endopterygota</taxon>
        <taxon>Diptera</taxon>
        <taxon>Brachycera</taxon>
        <taxon>Muscomorpha</taxon>
        <taxon>Ephydroidea</taxon>
        <taxon>Drosophilidae</taxon>
        <taxon>Drosophila</taxon>
    </lineage>
</organism>
<comment type="subcellular location">
    <subcellularLocation>
        <location evidence="7">Mitochondrion inner membrane</location>
    </subcellularLocation>
    <subcellularLocation>
        <location evidence="1">Mitochondrion membrane</location>
    </subcellularLocation>
</comment>
<accession>A0AAD4JU61</accession>
<dbReference type="GO" id="GO:0061617">
    <property type="term" value="C:MICOS complex"/>
    <property type="evidence" value="ECO:0007669"/>
    <property type="project" value="UniProtKB-UniRule"/>
</dbReference>
<dbReference type="Pfam" id="PF09769">
    <property type="entry name" value="ApoO"/>
    <property type="match status" value="1"/>
</dbReference>
<keyword evidence="4" id="KW-1133">Transmembrane helix</keyword>
<dbReference type="Proteomes" id="UP001200034">
    <property type="component" value="Unassembled WGS sequence"/>
</dbReference>
<evidence type="ECO:0000256" key="3">
    <source>
        <dbReference type="ARBA" id="ARBA00022692"/>
    </source>
</evidence>